<proteinExistence type="inferred from homology"/>
<dbReference type="AlphaFoldDB" id="A0A437LVV7"/>
<comment type="similarity">
    <text evidence="1">Belongs to the short-chain dehydrogenases/reductases (SDR) family.</text>
</comment>
<dbReference type="RefSeq" id="WP_127746656.1">
    <property type="nucleotide sequence ID" value="NZ_SACN01000005.1"/>
</dbReference>
<evidence type="ECO:0000313" key="4">
    <source>
        <dbReference type="Proteomes" id="UP000282971"/>
    </source>
</evidence>
<dbReference type="FunFam" id="3.40.50.720:FF:000084">
    <property type="entry name" value="Short-chain dehydrogenase reductase"/>
    <property type="match status" value="1"/>
</dbReference>
<accession>A0A437LVV7</accession>
<name>A0A437LVV7_9SPHN</name>
<organism evidence="3 4">
    <name type="scientific">Sphingomonas crocodyli</name>
    <dbReference type="NCBI Taxonomy" id="1979270"/>
    <lineage>
        <taxon>Bacteria</taxon>
        <taxon>Pseudomonadati</taxon>
        <taxon>Pseudomonadota</taxon>
        <taxon>Alphaproteobacteria</taxon>
        <taxon>Sphingomonadales</taxon>
        <taxon>Sphingomonadaceae</taxon>
        <taxon>Sphingomonas</taxon>
    </lineage>
</organism>
<dbReference type="PANTHER" id="PTHR43639:SF1">
    <property type="entry name" value="SHORT-CHAIN DEHYDROGENASE_REDUCTASE FAMILY PROTEIN"/>
    <property type="match status" value="1"/>
</dbReference>
<dbReference type="PRINTS" id="PR00080">
    <property type="entry name" value="SDRFAMILY"/>
</dbReference>
<gene>
    <name evidence="3" type="ORF">EOD43_21280</name>
</gene>
<comment type="caution">
    <text evidence="3">The sequence shown here is derived from an EMBL/GenBank/DDBJ whole genome shotgun (WGS) entry which is preliminary data.</text>
</comment>
<protein>
    <submittedName>
        <fullName evidence="3">SDR family oxidoreductase</fullName>
    </submittedName>
</protein>
<sequence length="253" mass="26117">MVMLEGRTAIVTGSGQGVGRGIALALAKAGAKIALAGRTVEKLDAVAREIAAAGGEARAFACNVKDAASIEALVADVVAAFGGVDILVNNAQEVALGTILSVSDTDFEASFDSGPLAALRLMRLCHPHLKASGRGVVINLTTSATRRWDMAGFGHYGAVKRATESLTRAAAAEWGEDNIRVLAVAPHADSPGLKWWIEHNPEEAAAFFKTIPLRRIGRCEEDIGAAVAALCGPAFGYVTGAVIPLDGGQANFA</sequence>
<dbReference type="Gene3D" id="3.40.50.720">
    <property type="entry name" value="NAD(P)-binding Rossmann-like Domain"/>
    <property type="match status" value="1"/>
</dbReference>
<evidence type="ECO:0000313" key="3">
    <source>
        <dbReference type="EMBL" id="RVT89518.1"/>
    </source>
</evidence>
<dbReference type="SUPFAM" id="SSF51735">
    <property type="entry name" value="NAD(P)-binding Rossmann-fold domains"/>
    <property type="match status" value="1"/>
</dbReference>
<dbReference type="PRINTS" id="PR00081">
    <property type="entry name" value="GDHRDH"/>
</dbReference>
<keyword evidence="4" id="KW-1185">Reference proteome</keyword>
<dbReference type="EMBL" id="SACN01000005">
    <property type="protein sequence ID" value="RVT89518.1"/>
    <property type="molecule type" value="Genomic_DNA"/>
</dbReference>
<dbReference type="InterPro" id="IPR036291">
    <property type="entry name" value="NAD(P)-bd_dom_sf"/>
</dbReference>
<evidence type="ECO:0000256" key="1">
    <source>
        <dbReference type="ARBA" id="ARBA00006484"/>
    </source>
</evidence>
<dbReference type="CDD" id="cd05233">
    <property type="entry name" value="SDR_c"/>
    <property type="match status" value="1"/>
</dbReference>
<dbReference type="PANTHER" id="PTHR43639">
    <property type="entry name" value="OXIDOREDUCTASE, SHORT-CHAIN DEHYDROGENASE/REDUCTASE FAMILY (AFU_ORTHOLOGUE AFUA_5G02870)"/>
    <property type="match status" value="1"/>
</dbReference>
<dbReference type="Proteomes" id="UP000282971">
    <property type="component" value="Unassembled WGS sequence"/>
</dbReference>
<dbReference type="OrthoDB" id="9789398at2"/>
<dbReference type="GO" id="GO:0016491">
    <property type="term" value="F:oxidoreductase activity"/>
    <property type="evidence" value="ECO:0007669"/>
    <property type="project" value="UniProtKB-KW"/>
</dbReference>
<evidence type="ECO:0000256" key="2">
    <source>
        <dbReference type="ARBA" id="ARBA00023002"/>
    </source>
</evidence>
<keyword evidence="2" id="KW-0560">Oxidoreductase</keyword>
<reference evidence="3 4" key="1">
    <citation type="submission" date="2019-01" db="EMBL/GenBank/DDBJ databases">
        <authorList>
            <person name="Chen W.-M."/>
        </authorList>
    </citation>
    <scope>NUCLEOTIDE SEQUENCE [LARGE SCALE GENOMIC DNA]</scope>
    <source>
        <strain evidence="3 4">CCP-7</strain>
    </source>
</reference>
<dbReference type="InterPro" id="IPR002347">
    <property type="entry name" value="SDR_fam"/>
</dbReference>
<dbReference type="Pfam" id="PF13561">
    <property type="entry name" value="adh_short_C2"/>
    <property type="match status" value="1"/>
</dbReference>